<comment type="similarity">
    <text evidence="1 2">Belongs to the CutC family.</text>
</comment>
<dbReference type="Gene3D" id="3.20.20.380">
    <property type="entry name" value="Copper homeostasis (CutC) domain"/>
    <property type="match status" value="1"/>
</dbReference>
<organism evidence="3 4">
    <name type="scientific">Agromyces tropicus</name>
    <dbReference type="NCBI Taxonomy" id="555371"/>
    <lineage>
        <taxon>Bacteria</taxon>
        <taxon>Bacillati</taxon>
        <taxon>Actinomycetota</taxon>
        <taxon>Actinomycetes</taxon>
        <taxon>Micrococcales</taxon>
        <taxon>Microbacteriaceae</taxon>
        <taxon>Agromyces</taxon>
    </lineage>
</organism>
<dbReference type="Pfam" id="PF03932">
    <property type="entry name" value="CutC"/>
    <property type="match status" value="1"/>
</dbReference>
<sequence length="245" mass="24910">MAAFELAVQDPDGVAVAARIGADRVELCTALAIGGVTPSAALIESAVAVPLGPPVHVLVRPRGGGFTYDEAEVALTVRDAAHAVRLGAAGVVVGGVRDGRVDEELVRRVRDAVGGRPVTFHRAFDVLPEQERALEQLVALGVRRVLTSGGADAAGDALPRLAALAAIAGDRIEVMAGSGVRADLVPDLLATGVHAVHASAKRLVEEGDGVALGSASGPGRLMREVTDEAEARRIAIAVRGAEASA</sequence>
<dbReference type="PANTHER" id="PTHR12598:SF0">
    <property type="entry name" value="COPPER HOMEOSTASIS PROTEIN CUTC HOMOLOG"/>
    <property type="match status" value="1"/>
</dbReference>
<comment type="subcellular location">
    <subcellularLocation>
        <location evidence="2">Cytoplasm</location>
    </subcellularLocation>
</comment>
<comment type="caution">
    <text evidence="3">The sequence shown here is derived from an EMBL/GenBank/DDBJ whole genome shotgun (WGS) entry which is preliminary data.</text>
</comment>
<proteinExistence type="inferred from homology"/>
<reference evidence="3 4" key="1">
    <citation type="journal article" date="2019" name="Int. J. Syst. Evol. Microbiol.">
        <title>The Global Catalogue of Microorganisms (GCM) 10K type strain sequencing project: providing services to taxonomists for standard genome sequencing and annotation.</title>
        <authorList>
            <consortium name="The Broad Institute Genomics Platform"/>
            <consortium name="The Broad Institute Genome Sequencing Center for Infectious Disease"/>
            <person name="Wu L."/>
            <person name="Ma J."/>
        </authorList>
    </citation>
    <scope>NUCLEOTIDE SEQUENCE [LARGE SCALE GENOMIC DNA]</scope>
    <source>
        <strain evidence="3 4">JCM 15672</strain>
    </source>
</reference>
<dbReference type="SUPFAM" id="SSF110395">
    <property type="entry name" value="CutC-like"/>
    <property type="match status" value="1"/>
</dbReference>
<evidence type="ECO:0000256" key="1">
    <source>
        <dbReference type="ARBA" id="ARBA00007768"/>
    </source>
</evidence>
<evidence type="ECO:0000313" key="4">
    <source>
        <dbReference type="Proteomes" id="UP001501196"/>
    </source>
</evidence>
<name>A0ABN2UR95_9MICO</name>
<keyword evidence="4" id="KW-1185">Reference proteome</keyword>
<evidence type="ECO:0000313" key="3">
    <source>
        <dbReference type="EMBL" id="GAA2042027.1"/>
    </source>
</evidence>
<dbReference type="InterPro" id="IPR036822">
    <property type="entry name" value="CutC-like_dom_sf"/>
</dbReference>
<dbReference type="InterPro" id="IPR005627">
    <property type="entry name" value="CutC-like"/>
</dbReference>
<evidence type="ECO:0000256" key="2">
    <source>
        <dbReference type="HAMAP-Rule" id="MF_00795"/>
    </source>
</evidence>
<protein>
    <recommendedName>
        <fullName evidence="2">PF03932 family protein CutC</fullName>
    </recommendedName>
</protein>
<keyword evidence="2" id="KW-0963">Cytoplasm</keyword>
<accession>A0ABN2UR95</accession>
<dbReference type="RefSeq" id="WP_344376256.1">
    <property type="nucleotide sequence ID" value="NZ_BAAAPW010000005.1"/>
</dbReference>
<dbReference type="HAMAP" id="MF_00795">
    <property type="entry name" value="CutC"/>
    <property type="match status" value="1"/>
</dbReference>
<comment type="caution">
    <text evidence="2">Once thought to be involved in copper homeostasis, experiments in E.coli have shown this is not the case.</text>
</comment>
<gene>
    <name evidence="2" type="primary">cutC</name>
    <name evidence="3" type="ORF">GCM10009819_30320</name>
</gene>
<dbReference type="Proteomes" id="UP001501196">
    <property type="component" value="Unassembled WGS sequence"/>
</dbReference>
<dbReference type="EMBL" id="BAAAPW010000005">
    <property type="protein sequence ID" value="GAA2042027.1"/>
    <property type="molecule type" value="Genomic_DNA"/>
</dbReference>
<dbReference type="PANTHER" id="PTHR12598">
    <property type="entry name" value="COPPER HOMEOSTASIS PROTEIN CUTC"/>
    <property type="match status" value="1"/>
</dbReference>